<reference evidence="1 3" key="2">
    <citation type="journal article" date="2018" name="Plant J.">
        <title>The Physcomitrella patens chromosome-scale assembly reveals moss genome structure and evolution.</title>
        <authorList>
            <person name="Lang D."/>
            <person name="Ullrich K.K."/>
            <person name="Murat F."/>
            <person name="Fuchs J."/>
            <person name="Jenkins J."/>
            <person name="Haas F.B."/>
            <person name="Piednoel M."/>
            <person name="Gundlach H."/>
            <person name="Van Bel M."/>
            <person name="Meyberg R."/>
            <person name="Vives C."/>
            <person name="Morata J."/>
            <person name="Symeonidi A."/>
            <person name="Hiss M."/>
            <person name="Muchero W."/>
            <person name="Kamisugi Y."/>
            <person name="Saleh O."/>
            <person name="Blanc G."/>
            <person name="Decker E.L."/>
            <person name="van Gessel N."/>
            <person name="Grimwood J."/>
            <person name="Hayes R.D."/>
            <person name="Graham S.W."/>
            <person name="Gunter L.E."/>
            <person name="McDaniel S.F."/>
            <person name="Hoernstein S.N.W."/>
            <person name="Larsson A."/>
            <person name="Li F.W."/>
            <person name="Perroud P.F."/>
            <person name="Phillips J."/>
            <person name="Ranjan P."/>
            <person name="Rokshar D.S."/>
            <person name="Rothfels C.J."/>
            <person name="Schneider L."/>
            <person name="Shu S."/>
            <person name="Stevenson D.W."/>
            <person name="Thummler F."/>
            <person name="Tillich M."/>
            <person name="Villarreal Aguilar J.C."/>
            <person name="Widiez T."/>
            <person name="Wong G.K."/>
            <person name="Wymore A."/>
            <person name="Zhang Y."/>
            <person name="Zimmer A.D."/>
            <person name="Quatrano R.S."/>
            <person name="Mayer K.F.X."/>
            <person name="Goodstein D."/>
            <person name="Casacuberta J.M."/>
            <person name="Vandepoele K."/>
            <person name="Reski R."/>
            <person name="Cuming A.C."/>
            <person name="Tuskan G.A."/>
            <person name="Maumus F."/>
            <person name="Salse J."/>
            <person name="Schmutz J."/>
            <person name="Rensing S.A."/>
        </authorList>
    </citation>
    <scope>NUCLEOTIDE SEQUENCE [LARGE SCALE GENOMIC DNA]</scope>
    <source>
        <strain evidence="2 3">cv. Gransden 2004</strain>
    </source>
</reference>
<dbReference type="EnsemblPlants" id="Pp3c2_29750V3.2">
    <property type="protein sequence ID" value="PAC:32933246.CDS.1"/>
    <property type="gene ID" value="Pp3c2_29750"/>
</dbReference>
<reference evidence="1 3" key="1">
    <citation type="journal article" date="2008" name="Science">
        <title>The Physcomitrella genome reveals evolutionary insights into the conquest of land by plants.</title>
        <authorList>
            <person name="Rensing S."/>
            <person name="Lang D."/>
            <person name="Zimmer A."/>
            <person name="Terry A."/>
            <person name="Salamov A."/>
            <person name="Shapiro H."/>
            <person name="Nishiyama T."/>
            <person name="Perroud P.-F."/>
            <person name="Lindquist E."/>
            <person name="Kamisugi Y."/>
            <person name="Tanahashi T."/>
            <person name="Sakakibara K."/>
            <person name="Fujita T."/>
            <person name="Oishi K."/>
            <person name="Shin-I T."/>
            <person name="Kuroki Y."/>
            <person name="Toyoda A."/>
            <person name="Suzuki Y."/>
            <person name="Hashimoto A."/>
            <person name="Yamaguchi K."/>
            <person name="Sugano A."/>
            <person name="Kohara Y."/>
            <person name="Fujiyama A."/>
            <person name="Anterola A."/>
            <person name="Aoki S."/>
            <person name="Ashton N."/>
            <person name="Barbazuk W.B."/>
            <person name="Barker E."/>
            <person name="Bennetzen J."/>
            <person name="Bezanilla M."/>
            <person name="Blankenship R."/>
            <person name="Cho S.H."/>
            <person name="Dutcher S."/>
            <person name="Estelle M."/>
            <person name="Fawcett J.A."/>
            <person name="Gundlach H."/>
            <person name="Hanada K."/>
            <person name="Heyl A."/>
            <person name="Hicks K.A."/>
            <person name="Hugh J."/>
            <person name="Lohr M."/>
            <person name="Mayer K."/>
            <person name="Melkozernov A."/>
            <person name="Murata T."/>
            <person name="Nelson D."/>
            <person name="Pils B."/>
            <person name="Prigge M."/>
            <person name="Reiss B."/>
            <person name="Renner T."/>
            <person name="Rombauts S."/>
            <person name="Rushton P."/>
            <person name="Sanderfoot A."/>
            <person name="Schween G."/>
            <person name="Shiu S.-H."/>
            <person name="Stueber K."/>
            <person name="Theodoulou F.L."/>
            <person name="Tu H."/>
            <person name="Van de Peer Y."/>
            <person name="Verrier P.J."/>
            <person name="Waters E."/>
            <person name="Wood A."/>
            <person name="Yang L."/>
            <person name="Cove D."/>
            <person name="Cuming A."/>
            <person name="Hasebe M."/>
            <person name="Lucas S."/>
            <person name="Mishler D.B."/>
            <person name="Reski R."/>
            <person name="Grigoriev I."/>
            <person name="Quatrano R.S."/>
            <person name="Boore J.L."/>
        </authorList>
    </citation>
    <scope>NUCLEOTIDE SEQUENCE [LARGE SCALE GENOMIC DNA]</scope>
    <source>
        <strain evidence="2 3">cv. Gransden 2004</strain>
    </source>
</reference>
<name>A0A2K1L3L1_PHYPA</name>
<accession>A0A2K1L3L1</accession>
<dbReference type="KEGG" id="ppp:112295511"/>
<dbReference type="EMBL" id="ABEU02000002">
    <property type="protein sequence ID" value="PNR60603.1"/>
    <property type="molecule type" value="Genomic_DNA"/>
</dbReference>
<evidence type="ECO:0000313" key="3">
    <source>
        <dbReference type="Proteomes" id="UP000006727"/>
    </source>
</evidence>
<dbReference type="PANTHER" id="PTHR33108">
    <property type="entry name" value="OS01G0745000 PROTEIN"/>
    <property type="match status" value="1"/>
</dbReference>
<dbReference type="Gramene" id="Pp3c2_29750V3.2">
    <property type="protein sequence ID" value="PAC:32933246.CDS.1"/>
    <property type="gene ID" value="Pp3c2_29750"/>
</dbReference>
<dbReference type="EnsemblPlants" id="Pp3c2_29750V3.3">
    <property type="protein sequence ID" value="PAC:32933247.CDS.1"/>
    <property type="gene ID" value="Pp3c2_29750"/>
</dbReference>
<sequence>MNSAQAELMTPVGNIVRADGFVKSQSFQEHHHHLLRQTLSQPESDDIADIVESLSKFTFAVPAVDEAEEEQEYMAKCECCGLIEECTPGYVARMKETFCGRLVCGLCGEAVKEERLRMGPETSMDDAVCAHMKICLNYNSFTRQDPAAHLAQAMCQILRSIDSGAPLRPRGRLWSRAGLSRSETFHS</sequence>
<dbReference type="FunCoup" id="A0A2K1L3L1">
    <property type="interactions" value="699"/>
</dbReference>
<keyword evidence="3" id="KW-1185">Reference proteome</keyword>
<dbReference type="EnsemblPlants" id="Pp3c2_29750V3.1">
    <property type="protein sequence ID" value="PAC:32933245.CDS.1"/>
    <property type="gene ID" value="Pp3c2_29750"/>
</dbReference>
<dbReference type="Proteomes" id="UP000006727">
    <property type="component" value="Chromosome 2"/>
</dbReference>
<dbReference type="InterPro" id="IPR012876">
    <property type="entry name" value="DUF1677_pln"/>
</dbReference>
<dbReference type="Gramene" id="Pp3c2_29750V3.1">
    <property type="protein sequence ID" value="PAC:32933245.CDS.1"/>
    <property type="gene ID" value="Pp3c2_29750"/>
</dbReference>
<organism evidence="1">
    <name type="scientific">Physcomitrium patens</name>
    <name type="common">Spreading-leaved earth moss</name>
    <name type="synonym">Physcomitrella patens</name>
    <dbReference type="NCBI Taxonomy" id="3218"/>
    <lineage>
        <taxon>Eukaryota</taxon>
        <taxon>Viridiplantae</taxon>
        <taxon>Streptophyta</taxon>
        <taxon>Embryophyta</taxon>
        <taxon>Bryophyta</taxon>
        <taxon>Bryophytina</taxon>
        <taxon>Bryopsida</taxon>
        <taxon>Funariidae</taxon>
        <taxon>Funariales</taxon>
        <taxon>Funariaceae</taxon>
        <taxon>Physcomitrium</taxon>
    </lineage>
</organism>
<dbReference type="GeneID" id="112295511"/>
<dbReference type="Pfam" id="PF07911">
    <property type="entry name" value="DUF1677"/>
    <property type="match status" value="1"/>
</dbReference>
<evidence type="ECO:0000313" key="1">
    <source>
        <dbReference type="EMBL" id="PNR60603.1"/>
    </source>
</evidence>
<dbReference type="RefSeq" id="XP_024403007.1">
    <property type="nucleotide sequence ID" value="XM_024547239.2"/>
</dbReference>
<gene>
    <name evidence="2" type="primary">LOC112295511</name>
    <name evidence="1" type="ORF">PHYPA_003396</name>
</gene>
<dbReference type="PANTHER" id="PTHR33108:SF14">
    <property type="entry name" value="OS01G0745000 PROTEIN"/>
    <property type="match status" value="1"/>
</dbReference>
<dbReference type="PaxDb" id="3218-PP1S22_82V6.1"/>
<dbReference type="OrthoDB" id="678173at2759"/>
<proteinExistence type="predicted"/>
<protein>
    <submittedName>
        <fullName evidence="1 2">Uncharacterized protein</fullName>
    </submittedName>
</protein>
<reference evidence="2" key="3">
    <citation type="submission" date="2020-12" db="UniProtKB">
        <authorList>
            <consortium name="EnsemblPlants"/>
        </authorList>
    </citation>
    <scope>IDENTIFICATION</scope>
</reference>
<dbReference type="AlphaFoldDB" id="A0A2K1L3L1"/>
<dbReference type="Gramene" id="Pp3c2_29750V3.3">
    <property type="protein sequence ID" value="PAC:32933247.CDS.1"/>
    <property type="gene ID" value="Pp3c2_29750"/>
</dbReference>
<evidence type="ECO:0000313" key="2">
    <source>
        <dbReference type="EnsemblPlants" id="PAC:32933245.CDS.1"/>
    </source>
</evidence>